<reference evidence="1 2" key="1">
    <citation type="submission" date="2015-07" db="EMBL/GenBank/DDBJ databases">
        <title>The genome of Eufriesea mexicana.</title>
        <authorList>
            <person name="Pan H."/>
            <person name="Kapheim K."/>
        </authorList>
    </citation>
    <scope>NUCLEOTIDE SEQUENCE [LARGE SCALE GENOMIC DNA]</scope>
    <source>
        <strain evidence="1">0111107269</strain>
        <tissue evidence="1">Whole body</tissue>
    </source>
</reference>
<protein>
    <recommendedName>
        <fullName evidence="3">Apolipoprotein D</fullName>
    </recommendedName>
</protein>
<proteinExistence type="predicted"/>
<name>A0A310SKB4_9HYME</name>
<keyword evidence="2" id="KW-1185">Reference proteome</keyword>
<dbReference type="OrthoDB" id="6615450at2759"/>
<evidence type="ECO:0000313" key="1">
    <source>
        <dbReference type="EMBL" id="OAD54115.1"/>
    </source>
</evidence>
<evidence type="ECO:0008006" key="3">
    <source>
        <dbReference type="Google" id="ProtNLM"/>
    </source>
</evidence>
<accession>A0A310SKB4</accession>
<dbReference type="AlphaFoldDB" id="A0A310SKB4"/>
<sequence>MGKWYVVEVLEHRVDPLNPGGSYVVDSCPIVKLTAVENAYNFFSSLSLLWTEEAGNLEYTFRIPDMTRKPGLWVTNSSQNGTLVEMQYKQFTGNVYVMKAVASDMVLTFCSRSPDNQLYSWLLAREHILQKSDKQGVHNLLTRRSLKINRIRETCMNNAAWRRGSLDQIGWLALIGVLSTVVSGSW</sequence>
<dbReference type="SUPFAM" id="SSF50814">
    <property type="entry name" value="Lipocalins"/>
    <property type="match status" value="1"/>
</dbReference>
<evidence type="ECO:0000313" key="2">
    <source>
        <dbReference type="Proteomes" id="UP000250275"/>
    </source>
</evidence>
<dbReference type="InterPro" id="IPR012674">
    <property type="entry name" value="Calycin"/>
</dbReference>
<organism evidence="1 2">
    <name type="scientific">Eufriesea mexicana</name>
    <dbReference type="NCBI Taxonomy" id="516756"/>
    <lineage>
        <taxon>Eukaryota</taxon>
        <taxon>Metazoa</taxon>
        <taxon>Ecdysozoa</taxon>
        <taxon>Arthropoda</taxon>
        <taxon>Hexapoda</taxon>
        <taxon>Insecta</taxon>
        <taxon>Pterygota</taxon>
        <taxon>Neoptera</taxon>
        <taxon>Endopterygota</taxon>
        <taxon>Hymenoptera</taxon>
        <taxon>Apocrita</taxon>
        <taxon>Aculeata</taxon>
        <taxon>Apoidea</taxon>
        <taxon>Anthophila</taxon>
        <taxon>Apidae</taxon>
        <taxon>Eufriesea</taxon>
    </lineage>
</organism>
<gene>
    <name evidence="1" type="ORF">WN48_08344</name>
</gene>
<dbReference type="EMBL" id="KQ765174">
    <property type="protein sequence ID" value="OAD54115.1"/>
    <property type="molecule type" value="Genomic_DNA"/>
</dbReference>
<dbReference type="Proteomes" id="UP000250275">
    <property type="component" value="Unassembled WGS sequence"/>
</dbReference>